<name>A0A0K9P527_ZOSMR</name>
<dbReference type="AlphaFoldDB" id="A0A0K9P527"/>
<sequence length="29" mass="3628">MSVKPQQMALLRPNIQLYEWRKRCIKQRI</sequence>
<proteinExistence type="predicted"/>
<evidence type="ECO:0000313" key="2">
    <source>
        <dbReference type="Proteomes" id="UP000036987"/>
    </source>
</evidence>
<dbReference type="EMBL" id="LFYR01001257">
    <property type="protein sequence ID" value="KMZ63300.1"/>
    <property type="molecule type" value="Genomic_DNA"/>
</dbReference>
<organism evidence="1 2">
    <name type="scientific">Zostera marina</name>
    <name type="common">Eelgrass</name>
    <dbReference type="NCBI Taxonomy" id="29655"/>
    <lineage>
        <taxon>Eukaryota</taxon>
        <taxon>Viridiplantae</taxon>
        <taxon>Streptophyta</taxon>
        <taxon>Embryophyta</taxon>
        <taxon>Tracheophyta</taxon>
        <taxon>Spermatophyta</taxon>
        <taxon>Magnoliopsida</taxon>
        <taxon>Liliopsida</taxon>
        <taxon>Zosteraceae</taxon>
        <taxon>Zostera</taxon>
    </lineage>
</organism>
<protein>
    <submittedName>
        <fullName evidence="1">Uncharacterized protein</fullName>
    </submittedName>
</protein>
<accession>A0A0K9P527</accession>
<gene>
    <name evidence="1" type="ORF">ZOSMA_419G00020</name>
</gene>
<keyword evidence="2" id="KW-1185">Reference proteome</keyword>
<dbReference type="Proteomes" id="UP000036987">
    <property type="component" value="Unassembled WGS sequence"/>
</dbReference>
<comment type="caution">
    <text evidence="1">The sequence shown here is derived from an EMBL/GenBank/DDBJ whole genome shotgun (WGS) entry which is preliminary data.</text>
</comment>
<reference evidence="2" key="1">
    <citation type="journal article" date="2016" name="Nature">
        <title>The genome of the seagrass Zostera marina reveals angiosperm adaptation to the sea.</title>
        <authorList>
            <person name="Olsen J.L."/>
            <person name="Rouze P."/>
            <person name="Verhelst B."/>
            <person name="Lin Y.-C."/>
            <person name="Bayer T."/>
            <person name="Collen J."/>
            <person name="Dattolo E."/>
            <person name="De Paoli E."/>
            <person name="Dittami S."/>
            <person name="Maumus F."/>
            <person name="Michel G."/>
            <person name="Kersting A."/>
            <person name="Lauritano C."/>
            <person name="Lohaus R."/>
            <person name="Toepel M."/>
            <person name="Tonon T."/>
            <person name="Vanneste K."/>
            <person name="Amirebrahimi M."/>
            <person name="Brakel J."/>
            <person name="Bostroem C."/>
            <person name="Chovatia M."/>
            <person name="Grimwood J."/>
            <person name="Jenkins J.W."/>
            <person name="Jueterbock A."/>
            <person name="Mraz A."/>
            <person name="Stam W.T."/>
            <person name="Tice H."/>
            <person name="Bornberg-Bauer E."/>
            <person name="Green P.J."/>
            <person name="Pearson G.A."/>
            <person name="Procaccini G."/>
            <person name="Duarte C.M."/>
            <person name="Schmutz J."/>
            <person name="Reusch T.B.H."/>
            <person name="Van de Peer Y."/>
        </authorList>
    </citation>
    <scope>NUCLEOTIDE SEQUENCE [LARGE SCALE GENOMIC DNA]</scope>
    <source>
        <strain evidence="2">cv. Finnish</strain>
    </source>
</reference>
<evidence type="ECO:0000313" key="1">
    <source>
        <dbReference type="EMBL" id="KMZ63300.1"/>
    </source>
</evidence>